<dbReference type="EMBL" id="JBEDUW010000003">
    <property type="protein sequence ID" value="KAK9939905.1"/>
    <property type="molecule type" value="Genomic_DNA"/>
</dbReference>
<evidence type="ECO:0000313" key="1">
    <source>
        <dbReference type="EMBL" id="KAK9939905.1"/>
    </source>
</evidence>
<protein>
    <submittedName>
        <fullName evidence="1">Uncharacterized protein</fullName>
    </submittedName>
</protein>
<reference evidence="1 2" key="1">
    <citation type="journal article" date="2023" name="G3 (Bethesda)">
        <title>A chromosome-length genome assembly and annotation of blackberry (Rubus argutus, cv. 'Hillquist').</title>
        <authorList>
            <person name="Bruna T."/>
            <person name="Aryal R."/>
            <person name="Dudchenko O."/>
            <person name="Sargent D.J."/>
            <person name="Mead D."/>
            <person name="Buti M."/>
            <person name="Cavallini A."/>
            <person name="Hytonen T."/>
            <person name="Andres J."/>
            <person name="Pham M."/>
            <person name="Weisz D."/>
            <person name="Mascagni F."/>
            <person name="Usai G."/>
            <person name="Natali L."/>
            <person name="Bassil N."/>
            <person name="Fernandez G.E."/>
            <person name="Lomsadze A."/>
            <person name="Armour M."/>
            <person name="Olukolu B."/>
            <person name="Poorten T."/>
            <person name="Britton C."/>
            <person name="Davik J."/>
            <person name="Ashrafi H."/>
            <person name="Aiden E.L."/>
            <person name="Borodovsky M."/>
            <person name="Worthington M."/>
        </authorList>
    </citation>
    <scope>NUCLEOTIDE SEQUENCE [LARGE SCALE GENOMIC DNA]</scope>
    <source>
        <strain evidence="1">PI 553951</strain>
    </source>
</reference>
<name>A0AAW1XT05_RUBAR</name>
<keyword evidence="2" id="KW-1185">Reference proteome</keyword>
<organism evidence="1 2">
    <name type="scientific">Rubus argutus</name>
    <name type="common">Southern blackberry</name>
    <dbReference type="NCBI Taxonomy" id="59490"/>
    <lineage>
        <taxon>Eukaryota</taxon>
        <taxon>Viridiplantae</taxon>
        <taxon>Streptophyta</taxon>
        <taxon>Embryophyta</taxon>
        <taxon>Tracheophyta</taxon>
        <taxon>Spermatophyta</taxon>
        <taxon>Magnoliopsida</taxon>
        <taxon>eudicotyledons</taxon>
        <taxon>Gunneridae</taxon>
        <taxon>Pentapetalae</taxon>
        <taxon>rosids</taxon>
        <taxon>fabids</taxon>
        <taxon>Rosales</taxon>
        <taxon>Rosaceae</taxon>
        <taxon>Rosoideae</taxon>
        <taxon>Rosoideae incertae sedis</taxon>
        <taxon>Rubus</taxon>
    </lineage>
</organism>
<evidence type="ECO:0000313" key="2">
    <source>
        <dbReference type="Proteomes" id="UP001457282"/>
    </source>
</evidence>
<accession>A0AAW1XT05</accession>
<proteinExistence type="predicted"/>
<dbReference type="Proteomes" id="UP001457282">
    <property type="component" value="Unassembled WGS sequence"/>
</dbReference>
<dbReference type="AlphaFoldDB" id="A0AAW1XT05"/>
<gene>
    <name evidence="1" type="ORF">M0R45_016585</name>
</gene>
<comment type="caution">
    <text evidence="1">The sequence shown here is derived from an EMBL/GenBank/DDBJ whole genome shotgun (WGS) entry which is preliminary data.</text>
</comment>
<sequence length="75" mass="8492">MGRQWCSTAAELEILGWVQRRRQGLELLSEAELGSSMGLIGLPAVWAIVNLQRHDRAYDYRGTGEMDELEKKMGL</sequence>